<dbReference type="GO" id="GO:0016491">
    <property type="term" value="F:oxidoreductase activity"/>
    <property type="evidence" value="ECO:0007669"/>
    <property type="project" value="InterPro"/>
</dbReference>
<dbReference type="PANTHER" id="PTHR43273:SF2">
    <property type="entry name" value="RADICAL SAM CORE DOMAIN-CONTAINING PROTEIN"/>
    <property type="match status" value="1"/>
</dbReference>
<evidence type="ECO:0000313" key="7">
    <source>
        <dbReference type="EMBL" id="PAV08917.1"/>
    </source>
</evidence>
<evidence type="ECO:0000256" key="5">
    <source>
        <dbReference type="ARBA" id="ARBA00023014"/>
    </source>
</evidence>
<accession>A0AAX0Q6H3</accession>
<dbReference type="Gene3D" id="3.20.20.70">
    <property type="entry name" value="Aldolase class I"/>
    <property type="match status" value="1"/>
</dbReference>
<dbReference type="GO" id="GO:0051536">
    <property type="term" value="F:iron-sulfur cluster binding"/>
    <property type="evidence" value="ECO:0007669"/>
    <property type="project" value="UniProtKB-KW"/>
</dbReference>
<reference evidence="7 8" key="1">
    <citation type="journal article" date="2017" name="BMC Genomics">
        <title>Genomic analysis of methanogenic archaea reveals a shift towards energy conservation.</title>
        <authorList>
            <person name="Gilmore S.P."/>
            <person name="Henske J.K."/>
            <person name="Sexton J.A."/>
            <person name="Solomon K.V."/>
            <person name="Seppala S."/>
            <person name="Yoo J.I."/>
            <person name="Huyett L.M."/>
            <person name="Pressman A."/>
            <person name="Cogan J.Z."/>
            <person name="Kivenson V."/>
            <person name="Peng X."/>
            <person name="Tan Y."/>
            <person name="Valentine D.L."/>
            <person name="O'Malley M.A."/>
        </authorList>
    </citation>
    <scope>NUCLEOTIDE SEQUENCE [LARGE SCALE GENOMIC DNA]</scope>
    <source>
        <strain evidence="7 8">XII</strain>
    </source>
</reference>
<keyword evidence="2" id="KW-0949">S-adenosyl-L-methionine</keyword>
<keyword evidence="4" id="KW-0408">Iron</keyword>
<dbReference type="AlphaFoldDB" id="A0AAX0Q6H3"/>
<dbReference type="GO" id="GO:0046872">
    <property type="term" value="F:metal ion binding"/>
    <property type="evidence" value="ECO:0007669"/>
    <property type="project" value="UniProtKB-KW"/>
</dbReference>
<dbReference type="InterPro" id="IPR058240">
    <property type="entry name" value="rSAM_sf"/>
</dbReference>
<dbReference type="InterPro" id="IPR023819">
    <property type="entry name" value="Pep-mod_rSAM_AF0577"/>
</dbReference>
<evidence type="ECO:0000313" key="8">
    <source>
        <dbReference type="Proteomes" id="UP000243820"/>
    </source>
</evidence>
<keyword evidence="3" id="KW-0479">Metal-binding</keyword>
<dbReference type="SUPFAM" id="SSF102114">
    <property type="entry name" value="Radical SAM enzymes"/>
    <property type="match status" value="1"/>
</dbReference>
<evidence type="ECO:0000256" key="2">
    <source>
        <dbReference type="ARBA" id="ARBA00022691"/>
    </source>
</evidence>
<evidence type="ECO:0000256" key="4">
    <source>
        <dbReference type="ARBA" id="ARBA00023004"/>
    </source>
</evidence>
<dbReference type="InterPro" id="IPR013785">
    <property type="entry name" value="Aldolase_TIM"/>
</dbReference>
<comment type="caution">
    <text evidence="7">The sequence shown here is derived from an EMBL/GenBank/DDBJ whole genome shotgun (WGS) entry which is preliminary data.</text>
</comment>
<organism evidence="7 8">
    <name type="scientific">Methanocorpusculum parvum</name>
    <dbReference type="NCBI Taxonomy" id="2193"/>
    <lineage>
        <taxon>Archaea</taxon>
        <taxon>Methanobacteriati</taxon>
        <taxon>Methanobacteriota</taxon>
        <taxon>Stenosarchaea group</taxon>
        <taxon>Methanomicrobia</taxon>
        <taxon>Methanomicrobiales</taxon>
        <taxon>Methanocorpusculaceae</taxon>
        <taxon>Methanocorpusculum</taxon>
    </lineage>
</organism>
<evidence type="ECO:0000256" key="3">
    <source>
        <dbReference type="ARBA" id="ARBA00022723"/>
    </source>
</evidence>
<dbReference type="InterPro" id="IPR023867">
    <property type="entry name" value="Sulphatase_maturase_rSAM"/>
</dbReference>
<feature type="domain" description="Radical SAM core" evidence="6">
    <location>
        <begin position="6"/>
        <end position="155"/>
    </location>
</feature>
<dbReference type="NCBIfam" id="TIGR04085">
    <property type="entry name" value="rSAM_more_4Fe4S"/>
    <property type="match status" value="1"/>
</dbReference>
<keyword evidence="8" id="KW-1185">Reference proteome</keyword>
<dbReference type="InterPro" id="IPR023885">
    <property type="entry name" value="4Fe4S-binding_SPASM_dom"/>
</dbReference>
<evidence type="ECO:0000259" key="6">
    <source>
        <dbReference type="Pfam" id="PF04055"/>
    </source>
</evidence>
<keyword evidence="5" id="KW-0411">Iron-sulfur</keyword>
<dbReference type="InterPro" id="IPR007197">
    <property type="entry name" value="rSAM"/>
</dbReference>
<sequence>MFFHLIVTDDCNLCCSYCRGKMFEEEDPAGHSPGTIDETICENLAFPLTELYAFLAKDPEAVLTFIGGEPLIRSDLVMEIMDHAPVKRFMLQTNGTLLGKLPPEYTNRFETILISIDGDRDLTDRHRGEGMYDLVLGTADLIRANGYPGELIARMTVAEDTDIFSSVTHLAEHFSSIHWQMDADFTGDFSHRKFAAWSEGYNTGIRRLADEWVSRIGSTGVVPKWYPFLSTTEDLLLDRSSKLRCGSGYANYSIMTNGRIAPCPIMVGMADYYAGDIRDADPLNLPEIPIQEPCLSCDIYGFCGGRCLYSNIVRPWCDEYRLVCGTIRNLHDALVENLPGIQRMLDEGRLTMDAFAHTRYNGCEIIP</sequence>
<evidence type="ECO:0000256" key="1">
    <source>
        <dbReference type="ARBA" id="ARBA00001966"/>
    </source>
</evidence>
<comment type="cofactor">
    <cofactor evidence="1">
        <name>[4Fe-4S] cluster</name>
        <dbReference type="ChEBI" id="CHEBI:49883"/>
    </cofactor>
</comment>
<protein>
    <submittedName>
        <fullName evidence="7">Radical SAM/SPASM domain-containing protein</fullName>
    </submittedName>
</protein>
<dbReference type="NCBIfam" id="TIGR04084">
    <property type="entry name" value="rSAM_AF0577"/>
    <property type="match status" value="1"/>
</dbReference>
<dbReference type="Proteomes" id="UP000243820">
    <property type="component" value="Unassembled WGS sequence"/>
</dbReference>
<proteinExistence type="predicted"/>
<dbReference type="SFLD" id="SFLDG01067">
    <property type="entry name" value="SPASM/twitch_domain_containing"/>
    <property type="match status" value="1"/>
</dbReference>
<dbReference type="PANTHER" id="PTHR43273">
    <property type="entry name" value="ANAEROBIC SULFATASE-MATURATING ENZYME HOMOLOG ASLB-RELATED"/>
    <property type="match status" value="1"/>
</dbReference>
<dbReference type="RefSeq" id="WP_095642365.1">
    <property type="nucleotide sequence ID" value="NZ_LMVO01000034.1"/>
</dbReference>
<dbReference type="EMBL" id="LMVO01000034">
    <property type="protein sequence ID" value="PAV08917.1"/>
    <property type="molecule type" value="Genomic_DNA"/>
</dbReference>
<gene>
    <name evidence="7" type="ORF">ASJ83_01030</name>
</gene>
<name>A0AAX0Q6H3_9EURY</name>
<dbReference type="SFLD" id="SFLDG01104">
    <property type="entry name" value="Uncharacterised_Radical_SAM_Su"/>
    <property type="match status" value="1"/>
</dbReference>
<dbReference type="SFLD" id="SFLDS00029">
    <property type="entry name" value="Radical_SAM"/>
    <property type="match status" value="1"/>
</dbReference>
<dbReference type="Pfam" id="PF04055">
    <property type="entry name" value="Radical_SAM"/>
    <property type="match status" value="1"/>
</dbReference>